<feature type="region of interest" description="Disordered" evidence="1">
    <location>
        <begin position="1"/>
        <end position="22"/>
    </location>
</feature>
<reference evidence="2" key="1">
    <citation type="submission" date="2021-02" db="EMBL/GenBank/DDBJ databases">
        <authorList>
            <person name="Nowell W R."/>
        </authorList>
    </citation>
    <scope>NUCLEOTIDE SEQUENCE</scope>
    <source>
        <strain evidence="2">Ploen Becks lab</strain>
    </source>
</reference>
<organism evidence="2 3">
    <name type="scientific">Brachionus calyciflorus</name>
    <dbReference type="NCBI Taxonomy" id="104777"/>
    <lineage>
        <taxon>Eukaryota</taxon>
        <taxon>Metazoa</taxon>
        <taxon>Spiralia</taxon>
        <taxon>Gnathifera</taxon>
        <taxon>Rotifera</taxon>
        <taxon>Eurotatoria</taxon>
        <taxon>Monogononta</taxon>
        <taxon>Pseudotrocha</taxon>
        <taxon>Ploima</taxon>
        <taxon>Brachionidae</taxon>
        <taxon>Brachionus</taxon>
    </lineage>
</organism>
<accession>A0A814S8D4</accession>
<proteinExistence type="predicted"/>
<sequence length="159" mass="19182">MTDSLMTEDKTEEPVDENPDYFCKHYKPSKEKDFDVRFNTKQNQIKFITAESDAMDTMQVQRNKIETFETYDQINEQIDILLLKLEELSKRKIEQGYDVSYDFDLVKFQVNVLKRQKEKIDKREQEMEKHKKQIEAENKLKQDKGKFSLIDKRKHNSFT</sequence>
<feature type="region of interest" description="Disordered" evidence="1">
    <location>
        <begin position="120"/>
        <end position="140"/>
    </location>
</feature>
<dbReference type="AlphaFoldDB" id="A0A814S8D4"/>
<name>A0A814S8D4_9BILA</name>
<dbReference type="Proteomes" id="UP000663879">
    <property type="component" value="Unassembled WGS sequence"/>
</dbReference>
<protein>
    <submittedName>
        <fullName evidence="2">Uncharacterized protein</fullName>
    </submittedName>
</protein>
<dbReference type="EMBL" id="CAJNOC010010770">
    <property type="protein sequence ID" value="CAF1142910.1"/>
    <property type="molecule type" value="Genomic_DNA"/>
</dbReference>
<evidence type="ECO:0000256" key="1">
    <source>
        <dbReference type="SAM" id="MobiDB-lite"/>
    </source>
</evidence>
<gene>
    <name evidence="2" type="ORF">OXX778_LOCUS22973</name>
</gene>
<keyword evidence="3" id="KW-1185">Reference proteome</keyword>
<evidence type="ECO:0000313" key="3">
    <source>
        <dbReference type="Proteomes" id="UP000663879"/>
    </source>
</evidence>
<comment type="caution">
    <text evidence="2">The sequence shown here is derived from an EMBL/GenBank/DDBJ whole genome shotgun (WGS) entry which is preliminary data.</text>
</comment>
<evidence type="ECO:0000313" key="2">
    <source>
        <dbReference type="EMBL" id="CAF1142910.1"/>
    </source>
</evidence>
<dbReference type="OrthoDB" id="10217133at2759"/>